<dbReference type="Gene3D" id="1.10.10.370">
    <property type="entry name" value="DsrC-like protein, C-terminal domain"/>
    <property type="match status" value="1"/>
</dbReference>
<accession>A8PQ56</accession>
<sequence>MNNLMINGEKILTDQFGYLVHPADWHEKIATKIAKDEALILIDDHWHVIYFLRNFYQQYHKIPPIRILVNQLAIQLGSGKGNSIYLNNLFPKGILKQASKLAGLPRPARCM</sequence>
<dbReference type="InterPro" id="IPR007453">
    <property type="entry name" value="DsrC/TusE"/>
</dbReference>
<dbReference type="RefSeq" id="WP_006035737.1">
    <property type="nucleotide sequence ID" value="NZ_AAQJ02000001.1"/>
</dbReference>
<dbReference type="GO" id="GO:0097163">
    <property type="term" value="F:sulfur carrier activity"/>
    <property type="evidence" value="ECO:0007669"/>
    <property type="project" value="TreeGrafter"/>
</dbReference>
<dbReference type="OrthoDB" id="9786347at2"/>
<dbReference type="Proteomes" id="UP000054075">
    <property type="component" value="Unassembled WGS sequence"/>
</dbReference>
<keyword evidence="2" id="KW-0963">Cytoplasm</keyword>
<dbReference type="InterPro" id="IPR025526">
    <property type="entry name" value="DsrC-like_dom_sf"/>
</dbReference>
<dbReference type="GO" id="GO:0016740">
    <property type="term" value="F:transferase activity"/>
    <property type="evidence" value="ECO:0007669"/>
    <property type="project" value="UniProtKB-KW"/>
</dbReference>
<dbReference type="PIRSF" id="PIRSF006223">
    <property type="entry name" value="DsrC_TusE"/>
    <property type="match status" value="1"/>
</dbReference>
<comment type="function">
    <text evidence="3">Part of a sulfur-relay system.</text>
</comment>
<keyword evidence="6" id="KW-1185">Reference proteome</keyword>
<dbReference type="eggNOG" id="COG2920">
    <property type="taxonomic scope" value="Bacteria"/>
</dbReference>
<dbReference type="AlphaFoldDB" id="A8PQ56"/>
<dbReference type="Gene3D" id="3.30.1420.10">
    <property type="match status" value="1"/>
</dbReference>
<evidence type="ECO:0000313" key="6">
    <source>
        <dbReference type="Proteomes" id="UP000054075"/>
    </source>
</evidence>
<comment type="caution">
    <text evidence="5">The sequence shown here is derived from an EMBL/GenBank/DDBJ whole genome shotgun (WGS) entry which is preliminary data.</text>
</comment>
<keyword evidence="3 5" id="KW-0808">Transferase</keyword>
<organism evidence="5 6">
    <name type="scientific">Rickettsiella grylli</name>
    <dbReference type="NCBI Taxonomy" id="59196"/>
    <lineage>
        <taxon>Bacteria</taxon>
        <taxon>Pseudomonadati</taxon>
        <taxon>Pseudomonadota</taxon>
        <taxon>Gammaproteobacteria</taxon>
        <taxon>Legionellales</taxon>
        <taxon>Coxiellaceae</taxon>
        <taxon>Rickettsiella</taxon>
    </lineage>
</organism>
<dbReference type="EMBL" id="AAQJ02000001">
    <property type="protein sequence ID" value="EDP46766.1"/>
    <property type="molecule type" value="Genomic_DNA"/>
</dbReference>
<comment type="similarity">
    <text evidence="3">Belongs to the dsrC/tusE family.</text>
</comment>
<evidence type="ECO:0000256" key="4">
    <source>
        <dbReference type="PIRSR" id="PIRSR006223-50"/>
    </source>
</evidence>
<feature type="active site" description="Cysteine persulfide intermediate" evidence="4">
    <location>
        <position position="110"/>
    </location>
</feature>
<proteinExistence type="inferred from homology"/>
<evidence type="ECO:0000256" key="3">
    <source>
        <dbReference type="PIRNR" id="PIRNR006223"/>
    </source>
</evidence>
<dbReference type="Pfam" id="PF04358">
    <property type="entry name" value="DsrC"/>
    <property type="match status" value="1"/>
</dbReference>
<name>A8PQ56_9COXI</name>
<dbReference type="STRING" id="59196.RICGR_1432"/>
<dbReference type="GO" id="GO:0005737">
    <property type="term" value="C:cytoplasm"/>
    <property type="evidence" value="ECO:0007669"/>
    <property type="project" value="UniProtKB-SubCell"/>
</dbReference>
<reference evidence="5" key="1">
    <citation type="submission" date="2006-04" db="EMBL/GenBank/DDBJ databases">
        <authorList>
            <person name="Seshadri R."/>
            <person name="Federici B.A."/>
        </authorList>
    </citation>
    <scope>NUCLEOTIDE SEQUENCE [LARGE SCALE GENOMIC DNA]</scope>
</reference>
<dbReference type="InterPro" id="IPR043163">
    <property type="entry name" value="DsrC-like_N"/>
</dbReference>
<evidence type="ECO:0000256" key="2">
    <source>
        <dbReference type="ARBA" id="ARBA00022490"/>
    </source>
</evidence>
<dbReference type="EC" id="2.8.1.-" evidence="3"/>
<gene>
    <name evidence="5" type="ORF">RICGR_1432</name>
</gene>
<comment type="subcellular location">
    <subcellularLocation>
        <location evidence="1">Cytoplasm</location>
    </subcellularLocation>
</comment>
<dbReference type="InterPro" id="IPR042072">
    <property type="entry name" value="DsrC-like_C"/>
</dbReference>
<dbReference type="PANTHER" id="PTHR37010">
    <property type="entry name" value="SULFURTRANSFERASE TUSE"/>
    <property type="match status" value="1"/>
</dbReference>
<dbReference type="PANTHER" id="PTHR37010:SF1">
    <property type="entry name" value="SULFURTRANSFERASE TUSE"/>
    <property type="match status" value="1"/>
</dbReference>
<evidence type="ECO:0000313" key="5">
    <source>
        <dbReference type="EMBL" id="EDP46766.1"/>
    </source>
</evidence>
<evidence type="ECO:0000256" key="1">
    <source>
        <dbReference type="ARBA" id="ARBA00004496"/>
    </source>
</evidence>
<reference evidence="5" key="2">
    <citation type="submission" date="2007-10" db="EMBL/GenBank/DDBJ databases">
        <authorList>
            <person name="Myers G.S."/>
        </authorList>
    </citation>
    <scope>NUCLEOTIDE SEQUENCE [LARGE SCALE GENOMIC DNA]</scope>
</reference>
<dbReference type="GO" id="GO:0002143">
    <property type="term" value="P:tRNA wobble position uridine thiolation"/>
    <property type="evidence" value="ECO:0007669"/>
    <property type="project" value="TreeGrafter"/>
</dbReference>
<dbReference type="NCBIfam" id="TIGR03342">
    <property type="entry name" value="dsrC_tusE_dsvC"/>
    <property type="match status" value="1"/>
</dbReference>
<protein>
    <recommendedName>
        <fullName evidence="3">Sulfurtransferase</fullName>
        <ecNumber evidence="3">2.8.1.-</ecNumber>
    </recommendedName>
</protein>
<dbReference type="SUPFAM" id="SSF69721">
    <property type="entry name" value="DsrC, the gamma subunit of dissimilatory sulfite reductase"/>
    <property type="match status" value="1"/>
</dbReference>